<sequence>MATQDKNTFRRLGRRWGLKSVSGVISYPPEFVYVPHIVAEKIVEHLNLNDVVNLVVVYKSSFNLVAQQKFKAAYEKNDNIDVKIDLNWSSEAFYRVLDNLGQYIRNVEIIGHNCGEVIGNDIFHLKEVFSICPNITSLTLVRFRTDRIQMNFFRDLGNINKLKLVSSRIGVMAVKLPKITEFIACIPAADDCEDCRTFDISQTTFLDLLKLNPQLKKVDLTVISSPFCKKKCTLAKTPFTNRALFTFCRRPMESFVLRDNDNRTYQLVHRCSGNCSPVRGRRHPLANNLY</sequence>
<comment type="caution">
    <text evidence="1">The sequence shown here is derived from an EMBL/GenBank/DDBJ whole genome shotgun (WGS) entry which is preliminary data.</text>
</comment>
<proteinExistence type="predicted"/>
<keyword evidence="2" id="KW-1185">Reference proteome</keyword>
<accession>A0A9Q0N1H4</accession>
<dbReference type="EMBL" id="WJQU01000002">
    <property type="protein sequence ID" value="KAJ6641136.1"/>
    <property type="molecule type" value="Genomic_DNA"/>
</dbReference>
<organism evidence="1 2">
    <name type="scientific">Pseudolycoriella hygida</name>
    <dbReference type="NCBI Taxonomy" id="35572"/>
    <lineage>
        <taxon>Eukaryota</taxon>
        <taxon>Metazoa</taxon>
        <taxon>Ecdysozoa</taxon>
        <taxon>Arthropoda</taxon>
        <taxon>Hexapoda</taxon>
        <taxon>Insecta</taxon>
        <taxon>Pterygota</taxon>
        <taxon>Neoptera</taxon>
        <taxon>Endopterygota</taxon>
        <taxon>Diptera</taxon>
        <taxon>Nematocera</taxon>
        <taxon>Sciaroidea</taxon>
        <taxon>Sciaridae</taxon>
        <taxon>Pseudolycoriella</taxon>
    </lineage>
</organism>
<reference evidence="1" key="1">
    <citation type="submission" date="2022-07" db="EMBL/GenBank/DDBJ databases">
        <authorList>
            <person name="Trinca V."/>
            <person name="Uliana J.V.C."/>
            <person name="Torres T.T."/>
            <person name="Ward R.J."/>
            <person name="Monesi N."/>
        </authorList>
    </citation>
    <scope>NUCLEOTIDE SEQUENCE</scope>
    <source>
        <strain evidence="1">HSMRA1968</strain>
        <tissue evidence="1">Whole embryos</tissue>
    </source>
</reference>
<gene>
    <name evidence="1" type="ORF">Bhyg_06071</name>
</gene>
<dbReference type="Proteomes" id="UP001151699">
    <property type="component" value="Chromosome B"/>
</dbReference>
<evidence type="ECO:0000313" key="1">
    <source>
        <dbReference type="EMBL" id="KAJ6641136.1"/>
    </source>
</evidence>
<dbReference type="AlphaFoldDB" id="A0A9Q0N1H4"/>
<evidence type="ECO:0008006" key="3">
    <source>
        <dbReference type="Google" id="ProtNLM"/>
    </source>
</evidence>
<evidence type="ECO:0000313" key="2">
    <source>
        <dbReference type="Proteomes" id="UP001151699"/>
    </source>
</evidence>
<name>A0A9Q0N1H4_9DIPT</name>
<protein>
    <recommendedName>
        <fullName evidence="3">F-box domain-containing protein</fullName>
    </recommendedName>
</protein>